<reference evidence="7" key="2">
    <citation type="journal article" date="2017" name="Genome Announc.">
        <title>Genome sequences of Cyberlindnera fabianii 65, Pichia kudriavzevii 129, and Saccharomyces cerevisiae 131 isolated from fermented masau fruits in Zimbabwe.</title>
        <authorList>
            <person name="van Rijswijck I.M.H."/>
            <person name="Derks M.F.L."/>
            <person name="Abee T."/>
            <person name="de Ridder D."/>
            <person name="Smid E.J."/>
        </authorList>
    </citation>
    <scope>NUCLEOTIDE SEQUENCE [LARGE SCALE GENOMIC DNA]</scope>
    <source>
        <strain evidence="7">65</strain>
    </source>
</reference>
<keyword evidence="6" id="KW-0223">Dioxygenase</keyword>
<dbReference type="PANTHER" id="PTHR20883">
    <property type="entry name" value="PHYTANOYL-COA DIOXYGENASE DOMAIN CONTAINING 1"/>
    <property type="match status" value="1"/>
</dbReference>
<protein>
    <submittedName>
        <fullName evidence="5">CYFA0S22e02146g1_1</fullName>
    </submittedName>
    <submittedName>
        <fullName evidence="6">Phytanoyl-CoA dioxygenase</fullName>
    </submittedName>
</protein>
<accession>A0A061B8N7</accession>
<evidence type="ECO:0000256" key="3">
    <source>
        <dbReference type="ARBA" id="ARBA00022723"/>
    </source>
</evidence>
<evidence type="ECO:0000256" key="2">
    <source>
        <dbReference type="ARBA" id="ARBA00005830"/>
    </source>
</evidence>
<keyword evidence="3" id="KW-0479">Metal-binding</keyword>
<dbReference type="SUPFAM" id="SSF51197">
    <property type="entry name" value="Clavaminate synthase-like"/>
    <property type="match status" value="1"/>
</dbReference>
<proteinExistence type="inferred from homology"/>
<dbReference type="InterPro" id="IPR008775">
    <property type="entry name" value="Phytyl_CoA_dOase-like"/>
</dbReference>
<reference evidence="5" key="1">
    <citation type="journal article" date="2014" name="Genome Announc.">
        <title>Genome sequence of the yeast Cyberlindnera fabianii (Hansenula fabianii).</title>
        <authorList>
            <person name="Freel K.C."/>
            <person name="Sarilar V."/>
            <person name="Neuveglise C."/>
            <person name="Devillers H."/>
            <person name="Friedrich A."/>
            <person name="Schacherer J."/>
        </authorList>
    </citation>
    <scope>NUCLEOTIDE SEQUENCE</scope>
    <source>
        <strain evidence="5">YJS4271</strain>
    </source>
</reference>
<dbReference type="GO" id="GO:0046872">
    <property type="term" value="F:metal ion binding"/>
    <property type="evidence" value="ECO:0007669"/>
    <property type="project" value="UniProtKB-KW"/>
</dbReference>
<dbReference type="OMA" id="KYSEDNW"/>
<name>A0A061B8N7_CYBFA</name>
<keyword evidence="7" id="KW-1185">Reference proteome</keyword>
<dbReference type="STRING" id="36022.A0A061B8N7"/>
<dbReference type="VEuPathDB" id="FungiDB:BON22_2008"/>
<gene>
    <name evidence="6" type="ORF">BON22_2008</name>
    <name evidence="5" type="ORF">CYFA0S_22e02146g</name>
</gene>
<evidence type="ECO:0000313" key="5">
    <source>
        <dbReference type="EMBL" id="CDR46287.1"/>
    </source>
</evidence>
<evidence type="ECO:0000313" key="6">
    <source>
        <dbReference type="EMBL" id="ONH67932.1"/>
    </source>
</evidence>
<keyword evidence="6" id="KW-0560">Oxidoreductase</keyword>
<comment type="similarity">
    <text evidence="2">Belongs to the PhyH family.</text>
</comment>
<keyword evidence="4" id="KW-0408">Iron</keyword>
<evidence type="ECO:0000313" key="7">
    <source>
        <dbReference type="Proteomes" id="UP000189513"/>
    </source>
</evidence>
<dbReference type="AlphaFoldDB" id="A0A061B8N7"/>
<dbReference type="EMBL" id="MPUK01000003">
    <property type="protein sequence ID" value="ONH67932.1"/>
    <property type="molecule type" value="Genomic_DNA"/>
</dbReference>
<dbReference type="GO" id="GO:0051213">
    <property type="term" value="F:dioxygenase activity"/>
    <property type="evidence" value="ECO:0007669"/>
    <property type="project" value="UniProtKB-KW"/>
</dbReference>
<dbReference type="EMBL" id="LK052907">
    <property type="protein sequence ID" value="CDR46287.1"/>
    <property type="molecule type" value="Genomic_DNA"/>
</dbReference>
<sequence>MTFDFTAQQVEQFQREGCLCLDGYLSPDEVKQLVERSNQLVADFDISTHPMTKFTTGSKGEEHIGDAYFLESSDKVSFFFEPNAFDENNQLSKPKQRAINKFGHGLHMVDDLFKSHTINEKTRQIAEKLGFEDPRVLQSMVICKQPEIGGEVPSHQDATFLYTEPQSAIGFWFALEDCTPENGCLSFLPGSHKTTPVVKRFVRLENGGTGFEYLTDDKKDPYTNTEEDYKLLTCKAGSLILIHNSVLHRSNLNLSDKSRYAYAFHVIDGTANYDRKNWLQVPHTGGTDFTKLEL</sequence>
<reference evidence="6" key="3">
    <citation type="submission" date="2017-01" db="EMBL/GenBank/DDBJ databases">
        <authorList>
            <person name="Mah S.A."/>
            <person name="Swanson W.J."/>
            <person name="Moy G.W."/>
            <person name="Vacquier V.D."/>
        </authorList>
    </citation>
    <scope>NUCLEOTIDE SEQUENCE [LARGE SCALE GENOMIC DNA]</scope>
    <source>
        <strain evidence="6">65</strain>
    </source>
</reference>
<evidence type="ECO:0000256" key="4">
    <source>
        <dbReference type="ARBA" id="ARBA00023004"/>
    </source>
</evidence>
<organism evidence="5">
    <name type="scientific">Cyberlindnera fabianii</name>
    <name type="common">Yeast</name>
    <name type="synonym">Hansenula fabianii</name>
    <dbReference type="NCBI Taxonomy" id="36022"/>
    <lineage>
        <taxon>Eukaryota</taxon>
        <taxon>Fungi</taxon>
        <taxon>Dikarya</taxon>
        <taxon>Ascomycota</taxon>
        <taxon>Saccharomycotina</taxon>
        <taxon>Saccharomycetes</taxon>
        <taxon>Phaffomycetales</taxon>
        <taxon>Phaffomycetaceae</taxon>
        <taxon>Cyberlindnera</taxon>
    </lineage>
</organism>
<comment type="cofactor">
    <cofactor evidence="1">
        <name>Fe cation</name>
        <dbReference type="ChEBI" id="CHEBI:24875"/>
    </cofactor>
</comment>
<dbReference type="PANTHER" id="PTHR20883:SF15">
    <property type="entry name" value="PHYTANOYL-COA DIOXYGENASE DOMAIN-CONTAINING PROTEIN 1"/>
    <property type="match status" value="1"/>
</dbReference>
<dbReference type="Pfam" id="PF05721">
    <property type="entry name" value="PhyH"/>
    <property type="match status" value="1"/>
</dbReference>
<dbReference type="Gene3D" id="2.60.120.620">
    <property type="entry name" value="q2cbj1_9rhob like domain"/>
    <property type="match status" value="1"/>
</dbReference>
<dbReference type="Proteomes" id="UP000189513">
    <property type="component" value="Unassembled WGS sequence"/>
</dbReference>
<dbReference type="OrthoDB" id="445007at2759"/>
<evidence type="ECO:0000256" key="1">
    <source>
        <dbReference type="ARBA" id="ARBA00001962"/>
    </source>
</evidence>